<name>A0A402AFV7_9CHLR</name>
<dbReference type="EMBL" id="BIFS01000001">
    <property type="protein sequence ID" value="GCE17997.1"/>
    <property type="molecule type" value="Genomic_DNA"/>
</dbReference>
<gene>
    <name evidence="2" type="ORF">KDK_17970</name>
</gene>
<comment type="caution">
    <text evidence="2">The sequence shown here is derived from an EMBL/GenBank/DDBJ whole genome shotgun (WGS) entry which is preliminary data.</text>
</comment>
<dbReference type="Proteomes" id="UP000287188">
    <property type="component" value="Unassembled WGS sequence"/>
</dbReference>
<dbReference type="AlphaFoldDB" id="A0A402AFV7"/>
<proteinExistence type="inferred from homology"/>
<evidence type="ECO:0000313" key="3">
    <source>
        <dbReference type="Proteomes" id="UP000287188"/>
    </source>
</evidence>
<organism evidence="2 3">
    <name type="scientific">Dictyobacter kobayashii</name>
    <dbReference type="NCBI Taxonomy" id="2014872"/>
    <lineage>
        <taxon>Bacteria</taxon>
        <taxon>Bacillati</taxon>
        <taxon>Chloroflexota</taxon>
        <taxon>Ktedonobacteria</taxon>
        <taxon>Ktedonobacterales</taxon>
        <taxon>Dictyobacteraceae</taxon>
        <taxon>Dictyobacter</taxon>
    </lineage>
</organism>
<accession>A0A402AFV7</accession>
<evidence type="ECO:0000256" key="1">
    <source>
        <dbReference type="ARBA" id="ARBA00005721"/>
    </source>
</evidence>
<reference evidence="3" key="1">
    <citation type="submission" date="2018-12" db="EMBL/GenBank/DDBJ databases">
        <title>Tengunoibacter tsumagoiensis gen. nov., sp. nov., Dictyobacter kobayashii sp. nov., D. alpinus sp. nov., and D. joshuensis sp. nov. and description of Dictyobacteraceae fam. nov. within the order Ktedonobacterales isolated from Tengu-no-mugimeshi.</title>
        <authorList>
            <person name="Wang C.M."/>
            <person name="Zheng Y."/>
            <person name="Sakai Y."/>
            <person name="Toyoda A."/>
            <person name="Minakuchi Y."/>
            <person name="Abe K."/>
            <person name="Yokota A."/>
            <person name="Yabe S."/>
        </authorList>
    </citation>
    <scope>NUCLEOTIDE SEQUENCE [LARGE SCALE GENOMIC DNA]</scope>
    <source>
        <strain evidence="3">Uno11</strain>
    </source>
</reference>
<dbReference type="PANTHER" id="PTHR34297:SF2">
    <property type="entry name" value="ASP23_GLS24 FAMILY ENVELOPE STRESS RESPONSE PROTEIN"/>
    <property type="match status" value="1"/>
</dbReference>
<comment type="similarity">
    <text evidence="1">Belongs to the asp23 family.</text>
</comment>
<sequence length="133" mass="14308">MRMPKASAIQPQHGSHPLGKIEVLPNAIHSIAVEATLTCYGVLGIASPHLRNGQAVLLSPEQSNQGVRLQILNDQLIIDVYVALEYGLRISEIAHNIMSAVKFSVEKMLGTPVTQVNVNVQGLIHGPGSTEKK</sequence>
<keyword evidence="3" id="KW-1185">Reference proteome</keyword>
<evidence type="ECO:0000313" key="2">
    <source>
        <dbReference type="EMBL" id="GCE17997.1"/>
    </source>
</evidence>
<dbReference type="InterPro" id="IPR005531">
    <property type="entry name" value="Asp23"/>
</dbReference>
<dbReference type="PANTHER" id="PTHR34297">
    <property type="entry name" value="HYPOTHETICAL CYTOSOLIC PROTEIN-RELATED"/>
    <property type="match status" value="1"/>
</dbReference>
<dbReference type="Pfam" id="PF03780">
    <property type="entry name" value="Asp23"/>
    <property type="match status" value="1"/>
</dbReference>
<protein>
    <recommendedName>
        <fullName evidence="4">Asp23/Gls24 family envelope stress response protein</fullName>
    </recommendedName>
</protein>
<evidence type="ECO:0008006" key="4">
    <source>
        <dbReference type="Google" id="ProtNLM"/>
    </source>
</evidence>